<organism evidence="2 3">
    <name type="scientific">Platanthera guangdongensis</name>
    <dbReference type="NCBI Taxonomy" id="2320717"/>
    <lineage>
        <taxon>Eukaryota</taxon>
        <taxon>Viridiplantae</taxon>
        <taxon>Streptophyta</taxon>
        <taxon>Embryophyta</taxon>
        <taxon>Tracheophyta</taxon>
        <taxon>Spermatophyta</taxon>
        <taxon>Magnoliopsida</taxon>
        <taxon>Liliopsida</taxon>
        <taxon>Asparagales</taxon>
        <taxon>Orchidaceae</taxon>
        <taxon>Orchidoideae</taxon>
        <taxon>Orchideae</taxon>
        <taxon>Orchidinae</taxon>
        <taxon>Platanthera</taxon>
    </lineage>
</organism>
<sequence length="87" mass="9303">MAMTGLTRRRADGLLKSAQLGRCNTAWRGFTTTIKENDVVVISGGPGGYVVGIKATQLGLKTTCIEKRGDLDGTCLNIICFPSKVRT</sequence>
<evidence type="ECO:0000313" key="3">
    <source>
        <dbReference type="Proteomes" id="UP001412067"/>
    </source>
</evidence>
<protein>
    <recommendedName>
        <fullName evidence="1">FAD/NAD(P)-binding domain-containing protein</fullName>
    </recommendedName>
</protein>
<dbReference type="Pfam" id="PF07992">
    <property type="entry name" value="Pyr_redox_2"/>
    <property type="match status" value="1"/>
</dbReference>
<dbReference type="InterPro" id="IPR023753">
    <property type="entry name" value="FAD/NAD-binding_dom"/>
</dbReference>
<proteinExistence type="predicted"/>
<dbReference type="EMBL" id="JBBWWR010000004">
    <property type="protein sequence ID" value="KAK8967964.1"/>
    <property type="molecule type" value="Genomic_DNA"/>
</dbReference>
<dbReference type="InterPro" id="IPR036188">
    <property type="entry name" value="FAD/NAD-bd_sf"/>
</dbReference>
<comment type="caution">
    <text evidence="2">The sequence shown here is derived from an EMBL/GenBank/DDBJ whole genome shotgun (WGS) entry which is preliminary data.</text>
</comment>
<dbReference type="PANTHER" id="PTHR22912:SF223">
    <property type="entry name" value="DIHYDROLIPOYL DEHYDROGENASE 1, MITOCHONDRIAL"/>
    <property type="match status" value="1"/>
</dbReference>
<reference evidence="2 3" key="1">
    <citation type="journal article" date="2022" name="Nat. Plants">
        <title>Genomes of leafy and leafless Platanthera orchids illuminate the evolution of mycoheterotrophy.</title>
        <authorList>
            <person name="Li M.H."/>
            <person name="Liu K.W."/>
            <person name="Li Z."/>
            <person name="Lu H.C."/>
            <person name="Ye Q.L."/>
            <person name="Zhang D."/>
            <person name="Wang J.Y."/>
            <person name="Li Y.F."/>
            <person name="Zhong Z.M."/>
            <person name="Liu X."/>
            <person name="Yu X."/>
            <person name="Liu D.K."/>
            <person name="Tu X.D."/>
            <person name="Liu B."/>
            <person name="Hao Y."/>
            <person name="Liao X.Y."/>
            <person name="Jiang Y.T."/>
            <person name="Sun W.H."/>
            <person name="Chen J."/>
            <person name="Chen Y.Q."/>
            <person name="Ai Y."/>
            <person name="Zhai J.W."/>
            <person name="Wu S.S."/>
            <person name="Zhou Z."/>
            <person name="Hsiao Y.Y."/>
            <person name="Wu W.L."/>
            <person name="Chen Y.Y."/>
            <person name="Lin Y.F."/>
            <person name="Hsu J.L."/>
            <person name="Li C.Y."/>
            <person name="Wang Z.W."/>
            <person name="Zhao X."/>
            <person name="Zhong W.Y."/>
            <person name="Ma X.K."/>
            <person name="Ma L."/>
            <person name="Huang J."/>
            <person name="Chen G.Z."/>
            <person name="Huang M.Z."/>
            <person name="Huang L."/>
            <person name="Peng D.H."/>
            <person name="Luo Y.B."/>
            <person name="Zou S.Q."/>
            <person name="Chen S.P."/>
            <person name="Lan S."/>
            <person name="Tsai W.C."/>
            <person name="Van de Peer Y."/>
            <person name="Liu Z.J."/>
        </authorList>
    </citation>
    <scope>NUCLEOTIDE SEQUENCE [LARGE SCALE GENOMIC DNA]</scope>
    <source>
        <strain evidence="2">Lor288</strain>
    </source>
</reference>
<dbReference type="Gene3D" id="3.50.50.60">
    <property type="entry name" value="FAD/NAD(P)-binding domain"/>
    <property type="match status" value="1"/>
</dbReference>
<dbReference type="InterPro" id="IPR050151">
    <property type="entry name" value="Class-I_Pyr_Nuc-Dis_Oxidored"/>
</dbReference>
<gene>
    <name evidence="2" type="ORF">KSP40_PGU000353</name>
</gene>
<name>A0ABR2MUS8_9ASPA</name>
<dbReference type="Proteomes" id="UP001412067">
    <property type="component" value="Unassembled WGS sequence"/>
</dbReference>
<feature type="domain" description="FAD/NAD(P)-binding" evidence="1">
    <location>
        <begin position="38"/>
        <end position="85"/>
    </location>
</feature>
<dbReference type="PRINTS" id="PR00411">
    <property type="entry name" value="PNDRDTASEI"/>
</dbReference>
<evidence type="ECO:0000259" key="1">
    <source>
        <dbReference type="Pfam" id="PF07992"/>
    </source>
</evidence>
<accession>A0ABR2MUS8</accession>
<dbReference type="PANTHER" id="PTHR22912">
    <property type="entry name" value="DISULFIDE OXIDOREDUCTASE"/>
    <property type="match status" value="1"/>
</dbReference>
<keyword evidence="3" id="KW-1185">Reference proteome</keyword>
<dbReference type="SUPFAM" id="SSF51905">
    <property type="entry name" value="FAD/NAD(P)-binding domain"/>
    <property type="match status" value="1"/>
</dbReference>
<evidence type="ECO:0000313" key="2">
    <source>
        <dbReference type="EMBL" id="KAK8967964.1"/>
    </source>
</evidence>